<dbReference type="EMBL" id="VVXH01000003">
    <property type="protein sequence ID" value="KAA2379961.1"/>
    <property type="molecule type" value="Genomic_DNA"/>
</dbReference>
<keyword evidence="1" id="KW-0175">Coiled coil</keyword>
<dbReference type="RefSeq" id="WP_130064705.1">
    <property type="nucleotide sequence ID" value="NZ_JBBNFL010000004.1"/>
</dbReference>
<dbReference type="Pfam" id="PF19904">
    <property type="entry name" value="DUF6377"/>
    <property type="match status" value="1"/>
</dbReference>
<proteinExistence type="predicted"/>
<keyword evidence="2" id="KW-0812">Transmembrane</keyword>
<comment type="caution">
    <text evidence="4">The sequence shown here is derived from an EMBL/GenBank/DDBJ whole genome shotgun (WGS) entry which is preliminary data.</text>
</comment>
<dbReference type="InterPro" id="IPR045957">
    <property type="entry name" value="DUF6377"/>
</dbReference>
<sequence>MMLRTLPARSGFLWVLLACIFLAGCTRHPKYSLQTEAALERLDAELSRKDRYQQWRQAQNDSLRREVARARNAGDRAWRLFAVSQNYVTYQLDSAAYYVDRLYRLASSAGSGDIRRIALLADIDVWLGRGQLGLAEELFRRIDTAGMSPSEYAAWHSRYSSIAARRAAEAEDGASRSAWRDTVMRVRHMSVPGQSEWTQARIAAAALRDSGRFAEAVQLLEPYTARNPDYQELALLYYGLAGIARAWGDDDLRLYYLAESSVADLRAGTRSYASLYDLALLLFDRKDYDRAAAYMGSASDDAMHCRSMVRIPVSSSAAVKISEAISSNIAQRQAMMTTTIWLAGVFLVVLIGILWCVLWQHRRLRGNHRQLIDMSAQLQAKNDEMQAKNDHIREINGALVDSNRIKDRYVCHYIDLSVHYIKQIDTFRREVCRVARNKGVDELVRWLNTSQAVSGEYAKFYQSFDSSFLDIFPQFIEQVNALLQPESRFAPRADASLTTELRILAAIRLGITDSGHIASLLNCASATVYTYRTKLRNAALDRDNFEQQVSRIGLRTFG</sequence>
<gene>
    <name evidence="4" type="ORF">F2Y10_04270</name>
</gene>
<evidence type="ECO:0000259" key="3">
    <source>
        <dbReference type="Pfam" id="PF19904"/>
    </source>
</evidence>
<feature type="domain" description="DUF6377" evidence="3">
    <location>
        <begin position="264"/>
        <end position="518"/>
    </location>
</feature>
<keyword evidence="2" id="KW-1133">Transmembrane helix</keyword>
<evidence type="ECO:0000313" key="5">
    <source>
        <dbReference type="Proteomes" id="UP000322940"/>
    </source>
</evidence>
<feature type="coiled-coil region" evidence="1">
    <location>
        <begin position="368"/>
        <end position="395"/>
    </location>
</feature>
<organism evidence="4 5">
    <name type="scientific">Alistipes onderdonkii</name>
    <dbReference type="NCBI Taxonomy" id="328813"/>
    <lineage>
        <taxon>Bacteria</taxon>
        <taxon>Pseudomonadati</taxon>
        <taxon>Bacteroidota</taxon>
        <taxon>Bacteroidia</taxon>
        <taxon>Bacteroidales</taxon>
        <taxon>Rikenellaceae</taxon>
        <taxon>Alistipes</taxon>
    </lineage>
</organism>
<keyword evidence="2" id="KW-0472">Membrane</keyword>
<name>A0A5B3H1Z1_9BACT</name>
<feature type="transmembrane region" description="Helical" evidence="2">
    <location>
        <begin position="340"/>
        <end position="359"/>
    </location>
</feature>
<reference evidence="4 5" key="1">
    <citation type="journal article" date="2019" name="Nat. Med.">
        <title>A library of human gut bacterial isolates paired with longitudinal multiomics data enables mechanistic microbiome research.</title>
        <authorList>
            <person name="Poyet M."/>
            <person name="Groussin M."/>
            <person name="Gibbons S.M."/>
            <person name="Avila-Pacheco J."/>
            <person name="Jiang X."/>
            <person name="Kearney S.M."/>
            <person name="Perrotta A.R."/>
            <person name="Berdy B."/>
            <person name="Zhao S."/>
            <person name="Lieberman T.D."/>
            <person name="Swanson P.K."/>
            <person name="Smith M."/>
            <person name="Roesemann S."/>
            <person name="Alexander J.E."/>
            <person name="Rich S.A."/>
            <person name="Livny J."/>
            <person name="Vlamakis H."/>
            <person name="Clish C."/>
            <person name="Bullock K."/>
            <person name="Deik A."/>
            <person name="Scott J."/>
            <person name="Pierce K.A."/>
            <person name="Xavier R.J."/>
            <person name="Alm E.J."/>
        </authorList>
    </citation>
    <scope>NUCLEOTIDE SEQUENCE [LARGE SCALE GENOMIC DNA]</scope>
    <source>
        <strain evidence="4 5">BIOML-A266</strain>
    </source>
</reference>
<accession>A0A5B3H1Z1</accession>
<evidence type="ECO:0000256" key="2">
    <source>
        <dbReference type="SAM" id="Phobius"/>
    </source>
</evidence>
<evidence type="ECO:0000256" key="1">
    <source>
        <dbReference type="SAM" id="Coils"/>
    </source>
</evidence>
<dbReference type="PROSITE" id="PS51257">
    <property type="entry name" value="PROKAR_LIPOPROTEIN"/>
    <property type="match status" value="1"/>
</dbReference>
<evidence type="ECO:0000313" key="4">
    <source>
        <dbReference type="EMBL" id="KAA2379961.1"/>
    </source>
</evidence>
<dbReference type="Proteomes" id="UP000322940">
    <property type="component" value="Unassembled WGS sequence"/>
</dbReference>
<dbReference type="AlphaFoldDB" id="A0A5B3H1Z1"/>
<protein>
    <recommendedName>
        <fullName evidence="3">DUF6377 domain-containing protein</fullName>
    </recommendedName>
</protein>